<evidence type="ECO:0000256" key="2">
    <source>
        <dbReference type="ARBA" id="ARBA00004496"/>
    </source>
</evidence>
<dbReference type="GO" id="GO:0002161">
    <property type="term" value="F:aminoacyl-tRNA deacylase activity"/>
    <property type="evidence" value="ECO:0007669"/>
    <property type="project" value="UniProtKB-ARBA"/>
</dbReference>
<dbReference type="PROSITE" id="PS50860">
    <property type="entry name" value="AA_TRNA_LIGASE_II_ALA"/>
    <property type="match status" value="1"/>
</dbReference>
<dbReference type="EMBL" id="CP003243">
    <property type="protein sequence ID" value="AFD00695.1"/>
    <property type="molecule type" value="Genomic_DNA"/>
</dbReference>
<dbReference type="GO" id="GO:0005737">
    <property type="term" value="C:cytoplasm"/>
    <property type="evidence" value="ECO:0007669"/>
    <property type="project" value="UniProtKB-SubCell"/>
</dbReference>
<dbReference type="Pfam" id="PF07973">
    <property type="entry name" value="tRNA_SAD"/>
    <property type="match status" value="1"/>
</dbReference>
<evidence type="ECO:0000313" key="7">
    <source>
        <dbReference type="Proteomes" id="UP000005233"/>
    </source>
</evidence>
<sequence>MRLDVPKNLYFDDPYVKEFSSRVAAVDGNLVELEDTYFFPQGGGQTGDTGTIGGEKVVNVVAKDGRILHVMENATAFHVGDSVKCAIDWEKRYRKMRLHSASHIVYYLMREVFGEGCDIASSGLLDENKERSDYFFNGPLDRAKLKEVEDRANALIAEGHDIKAYRDPANPNVLNWELGSWKMECCGTHPKNTREIGRIQLSRGKKPGKGRERIEISLA</sequence>
<protein>
    <submittedName>
        <fullName evidence="6">Ala-tRNA(Pro) hydrolase</fullName>
    </submittedName>
</protein>
<dbReference type="InterPro" id="IPR012947">
    <property type="entry name" value="tRNA_SAD"/>
</dbReference>
<dbReference type="PANTHER" id="PTHR43462">
    <property type="entry name" value="ALANYL-TRNA EDITING PROTEIN"/>
    <property type="match status" value="1"/>
</dbReference>
<keyword evidence="3" id="KW-0479">Metal-binding</keyword>
<dbReference type="Proteomes" id="UP000005233">
    <property type="component" value="Chromosome"/>
</dbReference>
<dbReference type="InterPro" id="IPR009000">
    <property type="entry name" value="Transl_B-barrel_sf"/>
</dbReference>
<keyword evidence="6" id="KW-0378">Hydrolase</keyword>
<evidence type="ECO:0000313" key="6">
    <source>
        <dbReference type="EMBL" id="AFD00695.1"/>
    </source>
</evidence>
<dbReference type="STRING" id="1041930.Mtc_1955"/>
<keyword evidence="7" id="KW-1185">Reference proteome</keyword>
<comment type="cofactor">
    <cofactor evidence="1">
        <name>Zn(2+)</name>
        <dbReference type="ChEBI" id="CHEBI:29105"/>
    </cofactor>
</comment>
<dbReference type="HOGENOM" id="CLU_004485_3_2_2"/>
<dbReference type="GeneID" id="11972106"/>
<organism evidence="6 7">
    <name type="scientific">Methanocella conradii (strain DSM 24694 / JCM 17849 / CGMCC 1.5162 / HZ254)</name>
    <dbReference type="NCBI Taxonomy" id="1041930"/>
    <lineage>
        <taxon>Archaea</taxon>
        <taxon>Methanobacteriati</taxon>
        <taxon>Methanobacteriota</taxon>
        <taxon>Stenosarchaea group</taxon>
        <taxon>Methanomicrobia</taxon>
        <taxon>Methanocellales</taxon>
        <taxon>Methanocellaceae</taxon>
        <taxon>Methanocella</taxon>
    </lineage>
</organism>
<dbReference type="eggNOG" id="arCOG01254">
    <property type="taxonomic scope" value="Archaea"/>
</dbReference>
<proteinExistence type="predicted"/>
<evidence type="ECO:0000256" key="3">
    <source>
        <dbReference type="ARBA" id="ARBA00022723"/>
    </source>
</evidence>
<dbReference type="GO" id="GO:0046872">
    <property type="term" value="F:metal ion binding"/>
    <property type="evidence" value="ECO:0007669"/>
    <property type="project" value="UniProtKB-KW"/>
</dbReference>
<dbReference type="GO" id="GO:0003676">
    <property type="term" value="F:nucleic acid binding"/>
    <property type="evidence" value="ECO:0007669"/>
    <property type="project" value="InterPro"/>
</dbReference>
<dbReference type="KEGG" id="mez:Mtc_1955"/>
<dbReference type="GO" id="GO:0006419">
    <property type="term" value="P:alanyl-tRNA aminoacylation"/>
    <property type="evidence" value="ECO:0007669"/>
    <property type="project" value="InterPro"/>
</dbReference>
<reference evidence="6 7" key="1">
    <citation type="journal article" date="2012" name="J. Bacteriol.">
        <title>Complete genome sequence of a thermophilic methanogen, Methanocella conradii HZ254, isolated from Chinese rice field soil.</title>
        <authorList>
            <person name="Lu Z."/>
            <person name="Lu Y."/>
        </authorList>
    </citation>
    <scope>NUCLEOTIDE SEQUENCE [LARGE SCALE GENOMIC DNA]</scope>
    <source>
        <strain evidence="7">DSM 24694 / JCM 17849 / CGMCC 1.5162 / HZ254</strain>
    </source>
</reference>
<dbReference type="Pfam" id="PF01411">
    <property type="entry name" value="tRNA-synt_2c"/>
    <property type="match status" value="1"/>
</dbReference>
<gene>
    <name evidence="6" type="ordered locus">Mtc_1955</name>
</gene>
<dbReference type="PANTHER" id="PTHR43462:SF1">
    <property type="entry name" value="ALANYL-TRNA EDITING PROTEIN AARSD1"/>
    <property type="match status" value="1"/>
</dbReference>
<dbReference type="InterPro" id="IPR018163">
    <property type="entry name" value="Thr/Ala-tRNA-synth_IIc_edit"/>
</dbReference>
<dbReference type="AlphaFoldDB" id="H8I648"/>
<dbReference type="GO" id="GO:0005524">
    <property type="term" value="F:ATP binding"/>
    <property type="evidence" value="ECO:0007669"/>
    <property type="project" value="InterPro"/>
</dbReference>
<feature type="domain" description="Alanyl-transfer RNA synthetases family profile" evidence="5">
    <location>
        <begin position="1"/>
        <end position="219"/>
    </location>
</feature>
<evidence type="ECO:0000256" key="4">
    <source>
        <dbReference type="ARBA" id="ARBA00022833"/>
    </source>
</evidence>
<dbReference type="InterPro" id="IPR018164">
    <property type="entry name" value="Ala-tRNA-synth_IIc_N"/>
</dbReference>
<dbReference type="Gene3D" id="2.40.30.130">
    <property type="match status" value="1"/>
</dbReference>
<dbReference type="SUPFAM" id="SSF55186">
    <property type="entry name" value="ThrRS/AlaRS common domain"/>
    <property type="match status" value="1"/>
</dbReference>
<evidence type="ECO:0000259" key="5">
    <source>
        <dbReference type="PROSITE" id="PS50860"/>
    </source>
</evidence>
<dbReference type="GO" id="GO:0004813">
    <property type="term" value="F:alanine-tRNA ligase activity"/>
    <property type="evidence" value="ECO:0007669"/>
    <property type="project" value="InterPro"/>
</dbReference>
<dbReference type="InterPro" id="IPR051335">
    <property type="entry name" value="Alanyl-tRNA_Editing_Enzymes"/>
</dbReference>
<dbReference type="RefSeq" id="WP_014406526.1">
    <property type="nucleotide sequence ID" value="NC_017034.1"/>
</dbReference>
<accession>H8I648</accession>
<dbReference type="Gene3D" id="3.30.980.10">
    <property type="entry name" value="Threonyl-trna Synthetase, Chain A, domain 2"/>
    <property type="match status" value="1"/>
</dbReference>
<keyword evidence="4" id="KW-0862">Zinc</keyword>
<evidence type="ECO:0000256" key="1">
    <source>
        <dbReference type="ARBA" id="ARBA00001947"/>
    </source>
</evidence>
<dbReference type="InterPro" id="IPR018165">
    <property type="entry name" value="Ala-tRNA-synth_IIc_core"/>
</dbReference>
<name>H8I648_METCZ</name>
<dbReference type="SUPFAM" id="SSF50447">
    <property type="entry name" value="Translation proteins"/>
    <property type="match status" value="1"/>
</dbReference>
<comment type="subcellular location">
    <subcellularLocation>
        <location evidence="2">Cytoplasm</location>
    </subcellularLocation>
</comment>